<evidence type="ECO:0000313" key="4">
    <source>
        <dbReference type="Proteomes" id="UP000244168"/>
    </source>
</evidence>
<feature type="compositionally biased region" description="Low complexity" evidence="1">
    <location>
        <begin position="795"/>
        <end position="815"/>
    </location>
</feature>
<protein>
    <recommendedName>
        <fullName evidence="5">DUF4175 family protein</fullName>
    </recommendedName>
</protein>
<feature type="compositionally biased region" description="Polar residues" evidence="1">
    <location>
        <begin position="777"/>
        <end position="788"/>
    </location>
</feature>
<evidence type="ECO:0000313" key="3">
    <source>
        <dbReference type="EMBL" id="PTQ99929.1"/>
    </source>
</evidence>
<accession>A0A2T5JDT0</accession>
<feature type="compositionally biased region" description="Low complexity" evidence="1">
    <location>
        <begin position="1006"/>
        <end position="1016"/>
    </location>
</feature>
<evidence type="ECO:0008006" key="5">
    <source>
        <dbReference type="Google" id="ProtNLM"/>
    </source>
</evidence>
<keyword evidence="2" id="KW-0472">Membrane</keyword>
<dbReference type="OrthoDB" id="9812498at2"/>
<organism evidence="3 4">
    <name type="scientific">Mucilaginibacter yixingensis</name>
    <dbReference type="NCBI Taxonomy" id="1295612"/>
    <lineage>
        <taxon>Bacteria</taxon>
        <taxon>Pseudomonadati</taxon>
        <taxon>Bacteroidota</taxon>
        <taxon>Sphingobacteriia</taxon>
        <taxon>Sphingobacteriales</taxon>
        <taxon>Sphingobacteriaceae</taxon>
        <taxon>Mucilaginibacter</taxon>
    </lineage>
</organism>
<evidence type="ECO:0000256" key="1">
    <source>
        <dbReference type="SAM" id="MobiDB-lite"/>
    </source>
</evidence>
<dbReference type="Proteomes" id="UP000244168">
    <property type="component" value="Unassembled WGS sequence"/>
</dbReference>
<keyword evidence="2" id="KW-0812">Transmembrane</keyword>
<feature type="compositionally biased region" description="Low complexity" evidence="1">
    <location>
        <begin position="693"/>
        <end position="737"/>
    </location>
</feature>
<dbReference type="EMBL" id="QAOQ01000002">
    <property type="protein sequence ID" value="PTQ99929.1"/>
    <property type="molecule type" value="Genomic_DNA"/>
</dbReference>
<feature type="transmembrane region" description="Helical" evidence="2">
    <location>
        <begin position="21"/>
        <end position="44"/>
    </location>
</feature>
<feature type="compositionally biased region" description="Basic and acidic residues" evidence="1">
    <location>
        <begin position="1075"/>
        <end position="1089"/>
    </location>
</feature>
<feature type="region of interest" description="Disordered" evidence="1">
    <location>
        <begin position="983"/>
        <end position="1016"/>
    </location>
</feature>
<reference evidence="3 4" key="1">
    <citation type="submission" date="2018-04" db="EMBL/GenBank/DDBJ databases">
        <title>Genomic Encyclopedia of Archaeal and Bacterial Type Strains, Phase II (KMG-II): from individual species to whole genera.</title>
        <authorList>
            <person name="Goeker M."/>
        </authorList>
    </citation>
    <scope>NUCLEOTIDE SEQUENCE [LARGE SCALE GENOMIC DNA]</scope>
    <source>
        <strain evidence="3 4">DSM 26809</strain>
    </source>
</reference>
<sequence>MDANNNYELLIEKINLFIRKYYFNNLLRGLIFLGAGLFSAYVVITLSEYFGNFSSTLRTLLFYAFILINLTLLIWLVVPSLLAWLRLGKTISHDEAAQIIGKHFSDVSDKLLNTLQLKKLAGEDERHRLLIEASINQKIEVLKPVSFPSAINLKENNKYLKWVIFPAAVICVIALAAPSVLTESTKRLIRHNEYFAPLAPFQFVVLNKSLSAVQGEDVKLDLKLTGNNLPADVYIETANNTFKLDKENLSRFHYIFNNVQQSTSFRLSANGFYSQPYQIKVNLKPSLLHFDVQLSYPAYLHKKNETVLNAGDLNIPAGTTVKWQLHTQNANRVIFKLNDATTPIENGKDGLFEHTERISANAVYSLKPENGNITRGDSAGYRINVITDEAPSITADERADSVSTKAIYFNGRAQDDHGFSSLTFHYTVNAAGVTGEKNYSKPVKADLSQTQADFFYFWDLKDLQVKPGDQVHYYFEVADNDAVNGPKKARTAEHSLIVPTQKELNEQLNAGSKGVMDKMASAIKMATQLERETQKLNQLLLNKNNLSFDEKKQIQDLLQKKKDLNDLVKQIQDENRKNNYNRQENQQQDQSLTDKQKQMEQLLNNVLDPQTQQLLEQLQKLLEAERKDSTRDALNQMQSDNKNLRKELDRMQALYKRLQFEQQLNQTANQLEKLANDQNKLADKTQQPKDQKNQNQQQQAGDKNQQQQNGQQQNGDKDQQPSNQQQPNQQQLQQEQQKLSEDFKQVEQQMDDLKKQNDQLEQKQDMPNNERDKQEVEQNMENSKQNLQKNDRQNASKSQRQAAQRMQKMAQQMRQSSEDSESEQNSVDAQQLRELLKSLVNSSFEQEKLMQTLKGTNINDPNYVTLAQKQKDIKDNLKTAEDTLYSLSRRIQQIQSTVNTEISSINDHIDKALENLGDRRTAEANRNQQFSMTSMNNLALMLAEALDHLQDQMSKSKSGKGKSKPNMQQLSRMQQQLNNNMQRMRQQMQQQGNNMSRSEHQSQSEQLARMARAQQQIRQELERINQEENKDGRSGMGDLQKIAKQMEQTENDLVNRKITEESIKRQQQIQSRLLEAEKAEQEREQDQKRQSNAGKDMPPGYIKALQNYQQTRSKQTEQIKTVPAALNLYYKQKIKSYFDQLNAK</sequence>
<feature type="region of interest" description="Disordered" evidence="1">
    <location>
        <begin position="758"/>
        <end position="828"/>
    </location>
</feature>
<comment type="caution">
    <text evidence="3">The sequence shown here is derived from an EMBL/GenBank/DDBJ whole genome shotgun (WGS) entry which is preliminary data.</text>
</comment>
<feature type="compositionally biased region" description="Basic and acidic residues" evidence="1">
    <location>
        <begin position="758"/>
        <end position="776"/>
    </location>
</feature>
<keyword evidence="2" id="KW-1133">Transmembrane helix</keyword>
<feature type="transmembrane region" description="Helical" evidence="2">
    <location>
        <begin position="159"/>
        <end position="181"/>
    </location>
</feature>
<proteinExistence type="predicted"/>
<feature type="compositionally biased region" description="Polar residues" evidence="1">
    <location>
        <begin position="578"/>
        <end position="591"/>
    </location>
</feature>
<feature type="region of interest" description="Disordered" evidence="1">
    <location>
        <begin position="682"/>
        <end position="739"/>
    </location>
</feature>
<evidence type="ECO:0000256" key="2">
    <source>
        <dbReference type="SAM" id="Phobius"/>
    </source>
</evidence>
<feature type="region of interest" description="Disordered" evidence="1">
    <location>
        <begin position="572"/>
        <end position="596"/>
    </location>
</feature>
<feature type="compositionally biased region" description="Low complexity" evidence="1">
    <location>
        <begin position="983"/>
        <end position="996"/>
    </location>
</feature>
<feature type="region of interest" description="Disordered" evidence="1">
    <location>
        <begin position="1075"/>
        <end position="1102"/>
    </location>
</feature>
<feature type="compositionally biased region" description="Basic and acidic residues" evidence="1">
    <location>
        <begin position="682"/>
        <end position="692"/>
    </location>
</feature>
<feature type="transmembrane region" description="Helical" evidence="2">
    <location>
        <begin position="60"/>
        <end position="85"/>
    </location>
</feature>
<dbReference type="RefSeq" id="WP_107827833.1">
    <property type="nucleotide sequence ID" value="NZ_CP160205.1"/>
</dbReference>
<gene>
    <name evidence="3" type="ORF">C8P68_102759</name>
</gene>
<name>A0A2T5JDT0_9SPHI</name>
<keyword evidence="4" id="KW-1185">Reference proteome</keyword>
<dbReference type="AlphaFoldDB" id="A0A2T5JDT0"/>